<dbReference type="EMBL" id="CM009749">
    <property type="protein sequence ID" value="PUZ76353.1"/>
    <property type="molecule type" value="Genomic_DNA"/>
</dbReference>
<proteinExistence type="predicted"/>
<gene>
    <name evidence="1" type="ORF">GQ55_1G283500</name>
</gene>
<organism evidence="1 2">
    <name type="scientific">Panicum hallii var. hallii</name>
    <dbReference type="NCBI Taxonomy" id="1504633"/>
    <lineage>
        <taxon>Eukaryota</taxon>
        <taxon>Viridiplantae</taxon>
        <taxon>Streptophyta</taxon>
        <taxon>Embryophyta</taxon>
        <taxon>Tracheophyta</taxon>
        <taxon>Spermatophyta</taxon>
        <taxon>Magnoliopsida</taxon>
        <taxon>Liliopsida</taxon>
        <taxon>Poales</taxon>
        <taxon>Poaceae</taxon>
        <taxon>PACMAD clade</taxon>
        <taxon>Panicoideae</taxon>
        <taxon>Panicodae</taxon>
        <taxon>Paniceae</taxon>
        <taxon>Panicinae</taxon>
        <taxon>Panicum</taxon>
        <taxon>Panicum sect. Panicum</taxon>
    </lineage>
</organism>
<dbReference type="Proteomes" id="UP000244336">
    <property type="component" value="Chromosome 1"/>
</dbReference>
<reference evidence="1 2" key="1">
    <citation type="submission" date="2018-04" db="EMBL/GenBank/DDBJ databases">
        <title>WGS assembly of Panicum hallii var. hallii HAL2.</title>
        <authorList>
            <person name="Lovell J."/>
            <person name="Jenkins J."/>
            <person name="Lowry D."/>
            <person name="Mamidi S."/>
            <person name="Sreedasyam A."/>
            <person name="Weng X."/>
            <person name="Barry K."/>
            <person name="Bonette J."/>
            <person name="Campitelli B."/>
            <person name="Daum C."/>
            <person name="Gordon S."/>
            <person name="Gould B."/>
            <person name="Lipzen A."/>
            <person name="MacQueen A."/>
            <person name="Palacio-Mejia J."/>
            <person name="Plott C."/>
            <person name="Shakirov E."/>
            <person name="Shu S."/>
            <person name="Yoshinaga Y."/>
            <person name="Zane M."/>
            <person name="Rokhsar D."/>
            <person name="Grimwood J."/>
            <person name="Schmutz J."/>
            <person name="Juenger T."/>
        </authorList>
    </citation>
    <scope>NUCLEOTIDE SEQUENCE [LARGE SCALE GENOMIC DNA]</scope>
    <source>
        <strain evidence="2">cv. HAL2</strain>
    </source>
</reference>
<protein>
    <submittedName>
        <fullName evidence="1">Uncharacterized protein</fullName>
    </submittedName>
</protein>
<name>A0A2T7F8E2_9POAL</name>
<evidence type="ECO:0000313" key="1">
    <source>
        <dbReference type="EMBL" id="PUZ76353.1"/>
    </source>
</evidence>
<dbReference type="AlphaFoldDB" id="A0A2T7F8E2"/>
<keyword evidence="2" id="KW-1185">Reference proteome</keyword>
<evidence type="ECO:0000313" key="2">
    <source>
        <dbReference type="Proteomes" id="UP000244336"/>
    </source>
</evidence>
<accession>A0A2T7F8E2</accession>
<dbReference type="Gramene" id="PUZ76353">
    <property type="protein sequence ID" value="PUZ76353"/>
    <property type="gene ID" value="GQ55_1G283500"/>
</dbReference>
<sequence length="58" mass="6678">MNFMIFCNVEVSILWLDHGVASMKKWSEESHYSSGALCLFVHGANSNSYEYLHYFVLA</sequence>